<keyword evidence="2" id="KW-0677">Repeat</keyword>
<proteinExistence type="predicted"/>
<dbReference type="InterPro" id="IPR001680">
    <property type="entry name" value="WD40_rpt"/>
</dbReference>
<dbReference type="PANTHER" id="PTHR19854">
    <property type="entry name" value="TRANSDUCIN BETA-LIKE 3"/>
    <property type="match status" value="1"/>
</dbReference>
<evidence type="ECO:0000256" key="4">
    <source>
        <dbReference type="SAM" id="MobiDB-lite"/>
    </source>
</evidence>
<sequence>MDPIHVLRGHLGDVQSLSYLSEDHLYAGDSRGDLRLWDLASCRTEYTARLHDANSGILHLACLPDYGILLSQGRDGCVKLWAAGRTCALDRPTPLQEIRTGSFNFCRCAVWAPALDSPGGTSGPQALDSRPAAAAAAVGPAHSLVSGLAGDPRDLLVACAGHDPADVNVWRPAEAPSISTRLRLSEGINSGAETNHGMCMALAFLSPSPAPSHCETGMGTSESSRSDLEPLDEQDISTCGGGDVDSGGNKGAASDPRFIIAGYEDGVVALWDLRKPGRPLGSLRAHTEPVMCLDVRARVQGRSKGKGGAALQAGRENDDATELYDLVSGSADDKISCCEVRPGAPQPVTLTRQVQLREGGTSDVRIRRDGKLFACGCWDGRVRLFSVRRREPLAVLKYHRSHVTAVAFSLETNQLASASRDGTIALWSVYSSTSAATTALRQRESSSVSAGGV</sequence>
<evidence type="ECO:0000313" key="5">
    <source>
        <dbReference type="EMBL" id="GLI59932.1"/>
    </source>
</evidence>
<reference evidence="5 6" key="1">
    <citation type="journal article" date="2023" name="IScience">
        <title>Expanded male sex-determining region conserved during the evolution of homothallism in the green alga Volvox.</title>
        <authorList>
            <person name="Yamamoto K."/>
            <person name="Matsuzaki R."/>
            <person name="Mahakham W."/>
            <person name="Heman W."/>
            <person name="Sekimoto H."/>
            <person name="Kawachi M."/>
            <person name="Minakuchi Y."/>
            <person name="Toyoda A."/>
            <person name="Nozaki H."/>
        </authorList>
    </citation>
    <scope>NUCLEOTIDE SEQUENCE [LARGE SCALE GENOMIC DNA]</scope>
    <source>
        <strain evidence="5 6">NIES-4468</strain>
    </source>
</reference>
<dbReference type="PROSITE" id="PS50294">
    <property type="entry name" value="WD_REPEATS_REGION"/>
    <property type="match status" value="1"/>
</dbReference>
<feature type="repeat" description="WD" evidence="3">
    <location>
        <begin position="396"/>
        <end position="437"/>
    </location>
</feature>
<dbReference type="SUPFAM" id="SSF50978">
    <property type="entry name" value="WD40 repeat-like"/>
    <property type="match status" value="1"/>
</dbReference>
<dbReference type="InterPro" id="IPR036322">
    <property type="entry name" value="WD40_repeat_dom_sf"/>
</dbReference>
<keyword evidence="6" id="KW-1185">Reference proteome</keyword>
<gene>
    <name evidence="5" type="ORF">VaNZ11_001980</name>
</gene>
<dbReference type="Proteomes" id="UP001165090">
    <property type="component" value="Unassembled WGS sequence"/>
</dbReference>
<protein>
    <submittedName>
        <fullName evidence="5">Uncharacterized protein</fullName>
    </submittedName>
</protein>
<comment type="caution">
    <text evidence="5">The sequence shown here is derived from an EMBL/GenBank/DDBJ whole genome shotgun (WGS) entry which is preliminary data.</text>
</comment>
<feature type="repeat" description="WD" evidence="3">
    <location>
        <begin position="7"/>
        <end position="47"/>
    </location>
</feature>
<evidence type="ECO:0000256" key="3">
    <source>
        <dbReference type="PROSITE-ProRule" id="PRU00221"/>
    </source>
</evidence>
<dbReference type="Gene3D" id="2.130.10.10">
    <property type="entry name" value="YVTN repeat-like/Quinoprotein amine dehydrogenase"/>
    <property type="match status" value="3"/>
</dbReference>
<dbReference type="PROSITE" id="PS50082">
    <property type="entry name" value="WD_REPEATS_2"/>
    <property type="match status" value="2"/>
</dbReference>
<evidence type="ECO:0000256" key="2">
    <source>
        <dbReference type="ARBA" id="ARBA00022737"/>
    </source>
</evidence>
<dbReference type="Pfam" id="PF00400">
    <property type="entry name" value="WD40"/>
    <property type="match status" value="4"/>
</dbReference>
<evidence type="ECO:0000256" key="1">
    <source>
        <dbReference type="ARBA" id="ARBA00022574"/>
    </source>
</evidence>
<feature type="region of interest" description="Disordered" evidence="4">
    <location>
        <begin position="212"/>
        <end position="231"/>
    </location>
</feature>
<dbReference type="InterPro" id="IPR015943">
    <property type="entry name" value="WD40/YVTN_repeat-like_dom_sf"/>
</dbReference>
<dbReference type="SMART" id="SM00320">
    <property type="entry name" value="WD40"/>
    <property type="match status" value="6"/>
</dbReference>
<accession>A0ABQ5RSD2</accession>
<evidence type="ECO:0000313" key="6">
    <source>
        <dbReference type="Proteomes" id="UP001165090"/>
    </source>
</evidence>
<dbReference type="PANTHER" id="PTHR19854:SF1">
    <property type="entry name" value="GUANINE NUCLEOTIDE-BINDING PROTEIN SUBUNIT BETA-LIKE PROTEIN 1"/>
    <property type="match status" value="1"/>
</dbReference>
<organism evidence="5 6">
    <name type="scientific">Volvox africanus</name>
    <dbReference type="NCBI Taxonomy" id="51714"/>
    <lineage>
        <taxon>Eukaryota</taxon>
        <taxon>Viridiplantae</taxon>
        <taxon>Chlorophyta</taxon>
        <taxon>core chlorophytes</taxon>
        <taxon>Chlorophyceae</taxon>
        <taxon>CS clade</taxon>
        <taxon>Chlamydomonadales</taxon>
        <taxon>Volvocaceae</taxon>
        <taxon>Volvox</taxon>
    </lineage>
</organism>
<keyword evidence="1 3" id="KW-0853">WD repeat</keyword>
<dbReference type="EMBL" id="BSDZ01000004">
    <property type="protein sequence ID" value="GLI59932.1"/>
    <property type="molecule type" value="Genomic_DNA"/>
</dbReference>
<name>A0ABQ5RSD2_9CHLO</name>